<feature type="compositionally biased region" description="Basic and acidic residues" evidence="1">
    <location>
        <begin position="15"/>
        <end position="37"/>
    </location>
</feature>
<sequence>MSVASSPRWLGLSQETDRQSGEGVTRRSESRPPDFREIPQYAPGIATMQTDKREVVVETQIHSPATISPSSSPR</sequence>
<organism evidence="2 3">
    <name type="scientific">Sordaria macrospora</name>
    <dbReference type="NCBI Taxonomy" id="5147"/>
    <lineage>
        <taxon>Eukaryota</taxon>
        <taxon>Fungi</taxon>
        <taxon>Dikarya</taxon>
        <taxon>Ascomycota</taxon>
        <taxon>Pezizomycotina</taxon>
        <taxon>Sordariomycetes</taxon>
        <taxon>Sordariomycetidae</taxon>
        <taxon>Sordariales</taxon>
        <taxon>Sordariaceae</taxon>
        <taxon>Sordaria</taxon>
    </lineage>
</organism>
<evidence type="ECO:0000256" key="1">
    <source>
        <dbReference type="SAM" id="MobiDB-lite"/>
    </source>
</evidence>
<name>A0A8S8ZDS5_SORMA</name>
<evidence type="ECO:0000313" key="2">
    <source>
        <dbReference type="EMBL" id="KAA8622138.1"/>
    </source>
</evidence>
<dbReference type="AlphaFoldDB" id="A0A8S8ZDS5"/>
<proteinExistence type="predicted"/>
<gene>
    <name evidence="2" type="ORF">SMACR_09628</name>
</gene>
<dbReference type="Proteomes" id="UP000433876">
    <property type="component" value="Unassembled WGS sequence"/>
</dbReference>
<dbReference type="EMBL" id="NMPR01000309">
    <property type="protein sequence ID" value="KAA8622138.1"/>
    <property type="molecule type" value="Genomic_DNA"/>
</dbReference>
<comment type="caution">
    <text evidence="2">The sequence shown here is derived from an EMBL/GenBank/DDBJ whole genome shotgun (WGS) entry which is preliminary data.</text>
</comment>
<protein>
    <submittedName>
        <fullName evidence="2">Uncharacterized protein</fullName>
    </submittedName>
</protein>
<accession>A0A8S8ZDS5</accession>
<reference evidence="2 3" key="1">
    <citation type="submission" date="2017-07" db="EMBL/GenBank/DDBJ databases">
        <title>Genome sequence of the Sordaria macrospora wild type strain R19027.</title>
        <authorList>
            <person name="Nowrousian M."/>
            <person name="Teichert I."/>
            <person name="Kueck U."/>
        </authorList>
    </citation>
    <scope>NUCLEOTIDE SEQUENCE [LARGE SCALE GENOMIC DNA]</scope>
    <source>
        <strain evidence="2 3">R19027</strain>
        <tissue evidence="2">Mycelium</tissue>
    </source>
</reference>
<feature type="region of interest" description="Disordered" evidence="1">
    <location>
        <begin position="1"/>
        <end position="49"/>
    </location>
</feature>
<evidence type="ECO:0000313" key="3">
    <source>
        <dbReference type="Proteomes" id="UP000433876"/>
    </source>
</evidence>
<dbReference type="VEuPathDB" id="FungiDB:SMAC_09628"/>